<keyword evidence="2 6" id="KW-0812">Transmembrane</keyword>
<protein>
    <recommendedName>
        <fullName evidence="7">Rhodopsin domain-containing protein</fullName>
    </recommendedName>
</protein>
<comment type="similarity">
    <text evidence="5">Belongs to the SAT4 family.</text>
</comment>
<evidence type="ECO:0000313" key="9">
    <source>
        <dbReference type="Proteomes" id="UP001590950"/>
    </source>
</evidence>
<dbReference type="PROSITE" id="PS51257">
    <property type="entry name" value="PROKAR_LIPOPROTEIN"/>
    <property type="match status" value="1"/>
</dbReference>
<feature type="transmembrane region" description="Helical" evidence="6">
    <location>
        <begin position="159"/>
        <end position="182"/>
    </location>
</feature>
<dbReference type="PANTHER" id="PTHR33048:SF47">
    <property type="entry name" value="INTEGRAL MEMBRANE PROTEIN-RELATED"/>
    <property type="match status" value="1"/>
</dbReference>
<dbReference type="Proteomes" id="UP001590950">
    <property type="component" value="Unassembled WGS sequence"/>
</dbReference>
<accession>A0ABR4AAY4</accession>
<evidence type="ECO:0000313" key="8">
    <source>
        <dbReference type="EMBL" id="KAL2042255.1"/>
    </source>
</evidence>
<evidence type="ECO:0000256" key="4">
    <source>
        <dbReference type="ARBA" id="ARBA00023136"/>
    </source>
</evidence>
<organism evidence="8 9">
    <name type="scientific">Stereocaulon virgatum</name>
    <dbReference type="NCBI Taxonomy" id="373712"/>
    <lineage>
        <taxon>Eukaryota</taxon>
        <taxon>Fungi</taxon>
        <taxon>Dikarya</taxon>
        <taxon>Ascomycota</taxon>
        <taxon>Pezizomycotina</taxon>
        <taxon>Lecanoromycetes</taxon>
        <taxon>OSLEUM clade</taxon>
        <taxon>Lecanoromycetidae</taxon>
        <taxon>Lecanorales</taxon>
        <taxon>Lecanorineae</taxon>
        <taxon>Stereocaulaceae</taxon>
        <taxon>Stereocaulon</taxon>
    </lineage>
</organism>
<dbReference type="InterPro" id="IPR052337">
    <property type="entry name" value="SAT4-like"/>
</dbReference>
<proteinExistence type="inferred from homology"/>
<keyword evidence="3 6" id="KW-1133">Transmembrane helix</keyword>
<comment type="caution">
    <text evidence="8">The sequence shown here is derived from an EMBL/GenBank/DDBJ whole genome shotgun (WGS) entry which is preliminary data.</text>
</comment>
<gene>
    <name evidence="8" type="ORF">N7G274_004743</name>
</gene>
<evidence type="ECO:0000259" key="7">
    <source>
        <dbReference type="Pfam" id="PF20684"/>
    </source>
</evidence>
<dbReference type="PANTHER" id="PTHR33048">
    <property type="entry name" value="PTH11-LIKE INTEGRAL MEMBRANE PROTEIN (AFU_ORTHOLOGUE AFUA_5G11245)"/>
    <property type="match status" value="1"/>
</dbReference>
<evidence type="ECO:0000256" key="3">
    <source>
        <dbReference type="ARBA" id="ARBA00022989"/>
    </source>
</evidence>
<feature type="transmembrane region" description="Helical" evidence="6">
    <location>
        <begin position="119"/>
        <end position="139"/>
    </location>
</feature>
<keyword evidence="9" id="KW-1185">Reference proteome</keyword>
<evidence type="ECO:0000256" key="5">
    <source>
        <dbReference type="ARBA" id="ARBA00038359"/>
    </source>
</evidence>
<name>A0ABR4AAY4_9LECA</name>
<comment type="subcellular location">
    <subcellularLocation>
        <location evidence="1">Membrane</location>
        <topology evidence="1">Multi-pass membrane protein</topology>
    </subcellularLocation>
</comment>
<feature type="transmembrane region" description="Helical" evidence="6">
    <location>
        <begin position="87"/>
        <end position="107"/>
    </location>
</feature>
<dbReference type="EMBL" id="JBEFKJ010000014">
    <property type="protein sequence ID" value="KAL2042255.1"/>
    <property type="molecule type" value="Genomic_DNA"/>
</dbReference>
<keyword evidence="4 6" id="KW-0472">Membrane</keyword>
<feature type="domain" description="Rhodopsin" evidence="7">
    <location>
        <begin position="73"/>
        <end position="183"/>
    </location>
</feature>
<evidence type="ECO:0000256" key="2">
    <source>
        <dbReference type="ARBA" id="ARBA00022692"/>
    </source>
</evidence>
<evidence type="ECO:0000256" key="1">
    <source>
        <dbReference type="ARBA" id="ARBA00004141"/>
    </source>
</evidence>
<dbReference type="Pfam" id="PF20684">
    <property type="entry name" value="Fung_rhodopsin"/>
    <property type="match status" value="1"/>
</dbReference>
<evidence type="ECO:0000256" key="6">
    <source>
        <dbReference type="SAM" id="Phobius"/>
    </source>
</evidence>
<reference evidence="8 9" key="1">
    <citation type="submission" date="2024-09" db="EMBL/GenBank/DDBJ databases">
        <title>Rethinking Asexuality: The Enigmatic Case of Functional Sexual Genes in Lepraria (Stereocaulaceae).</title>
        <authorList>
            <person name="Doellman M."/>
            <person name="Sun Y."/>
            <person name="Barcenas-Pena A."/>
            <person name="Lumbsch H.T."/>
            <person name="Grewe F."/>
        </authorList>
    </citation>
    <scope>NUCLEOTIDE SEQUENCE [LARGE SCALE GENOMIC DNA]</scope>
    <source>
        <strain evidence="8 9">Mercado 3170</strain>
    </source>
</reference>
<sequence length="255" mass="28335">MGLYWRPFWHYGCCGAQACSPAVLAPHRRQNEALPDMGLLLPRRDTPNFLCPGCHLSLRAMLACICKLDPHGPHTCWNPKIVEDFSLFVGAYSAFTDFALASFPLVVIYNLQMSGKRRIAISVVMSLGVFAGICAIVRTTKLASLANYADWTWRAGDSIIWTAAEMNVIIICACVPALLPLVQQITGQKDYLDRPSRNTDDPVASRRPFWSIGLRSLKSRGTKNGLATRLETLDGNVRDGEIRHTTNIQTEWEAV</sequence>
<dbReference type="InterPro" id="IPR049326">
    <property type="entry name" value="Rhodopsin_dom_fungi"/>
</dbReference>